<accession>W4LKA4</accession>
<dbReference type="AlphaFoldDB" id="W4LKA4"/>
<dbReference type="InterPro" id="IPR050951">
    <property type="entry name" value="Retrovirus_Pol_polyprotein"/>
</dbReference>
<dbReference type="Gene3D" id="3.30.420.10">
    <property type="entry name" value="Ribonuclease H-like superfamily/Ribonuclease H"/>
    <property type="match status" value="1"/>
</dbReference>
<feature type="non-terminal residue" evidence="2">
    <location>
        <position position="1"/>
    </location>
</feature>
<dbReference type="PROSITE" id="PS50994">
    <property type="entry name" value="INTEGRASE"/>
    <property type="match status" value="1"/>
</dbReference>
<reference evidence="2 3" key="1">
    <citation type="journal article" date="2014" name="Nature">
        <title>An environmental bacterial taxon with a large and distinct metabolic repertoire.</title>
        <authorList>
            <person name="Wilson M.C."/>
            <person name="Mori T."/>
            <person name="Ruckert C."/>
            <person name="Uria A.R."/>
            <person name="Helf M.J."/>
            <person name="Takada K."/>
            <person name="Gernert C."/>
            <person name="Steffens U.A."/>
            <person name="Heycke N."/>
            <person name="Schmitt S."/>
            <person name="Rinke C."/>
            <person name="Helfrich E.J."/>
            <person name="Brachmann A.O."/>
            <person name="Gurgui C."/>
            <person name="Wakimoto T."/>
            <person name="Kracht M."/>
            <person name="Crusemann M."/>
            <person name="Hentschel U."/>
            <person name="Abe I."/>
            <person name="Matsunaga S."/>
            <person name="Kalinowski J."/>
            <person name="Takeyama H."/>
            <person name="Piel J."/>
        </authorList>
    </citation>
    <scope>NUCLEOTIDE SEQUENCE [LARGE SCALE GENOMIC DNA]</scope>
    <source>
        <strain evidence="3">TSY2</strain>
    </source>
</reference>
<dbReference type="PANTHER" id="PTHR37984:SF13">
    <property type="entry name" value="RIBONUCLEASE H"/>
    <property type="match status" value="1"/>
</dbReference>
<dbReference type="EMBL" id="AZHX01001950">
    <property type="protein sequence ID" value="ETW98407.1"/>
    <property type="molecule type" value="Genomic_DNA"/>
</dbReference>
<name>W4LKA4_9BACT</name>
<comment type="caution">
    <text evidence="2">The sequence shown here is derived from an EMBL/GenBank/DDBJ whole genome shotgun (WGS) entry which is preliminary data.</text>
</comment>
<protein>
    <recommendedName>
        <fullName evidence="1">Integrase catalytic domain-containing protein</fullName>
    </recommendedName>
</protein>
<dbReference type="GO" id="GO:0003676">
    <property type="term" value="F:nucleic acid binding"/>
    <property type="evidence" value="ECO:0007669"/>
    <property type="project" value="InterPro"/>
</dbReference>
<dbReference type="HOGENOM" id="CLU_1921421_0_0_7"/>
<evidence type="ECO:0000313" key="3">
    <source>
        <dbReference type="Proteomes" id="UP000019140"/>
    </source>
</evidence>
<dbReference type="GO" id="GO:0015074">
    <property type="term" value="P:DNA integration"/>
    <property type="evidence" value="ECO:0007669"/>
    <property type="project" value="InterPro"/>
</dbReference>
<dbReference type="SUPFAM" id="SSF53098">
    <property type="entry name" value="Ribonuclease H-like"/>
    <property type="match status" value="1"/>
</dbReference>
<dbReference type="InterPro" id="IPR036397">
    <property type="entry name" value="RNaseH_sf"/>
</dbReference>
<keyword evidence="3" id="KW-1185">Reference proteome</keyword>
<evidence type="ECO:0000259" key="1">
    <source>
        <dbReference type="PROSITE" id="PS50994"/>
    </source>
</evidence>
<dbReference type="InterPro" id="IPR001584">
    <property type="entry name" value="Integrase_cat-core"/>
</dbReference>
<proteinExistence type="predicted"/>
<sequence length="131" mass="14278">WIEVHTVTSATSKVTTDKMRETFSTHGLPEILVTDNGTVFTSVEFETFLSRNGIRHITSAPYHPATNGLAERAVQTFKTAIKKADPTVPIETTIARFLPINPALDHRNFAGRVATGPTAPFAPRPAPSRPV</sequence>
<dbReference type="PANTHER" id="PTHR37984">
    <property type="entry name" value="PROTEIN CBG26694"/>
    <property type="match status" value="1"/>
</dbReference>
<evidence type="ECO:0000313" key="2">
    <source>
        <dbReference type="EMBL" id="ETW98407.1"/>
    </source>
</evidence>
<dbReference type="Proteomes" id="UP000019140">
    <property type="component" value="Unassembled WGS sequence"/>
</dbReference>
<dbReference type="Pfam" id="PF00665">
    <property type="entry name" value="rve"/>
    <property type="match status" value="1"/>
</dbReference>
<dbReference type="InterPro" id="IPR012337">
    <property type="entry name" value="RNaseH-like_sf"/>
</dbReference>
<feature type="domain" description="Integrase catalytic" evidence="1">
    <location>
        <begin position="1"/>
        <end position="125"/>
    </location>
</feature>
<organism evidence="2 3">
    <name type="scientific">Candidatus Entotheonella gemina</name>
    <dbReference type="NCBI Taxonomy" id="1429439"/>
    <lineage>
        <taxon>Bacteria</taxon>
        <taxon>Pseudomonadati</taxon>
        <taxon>Nitrospinota/Tectimicrobiota group</taxon>
        <taxon>Candidatus Tectimicrobiota</taxon>
        <taxon>Candidatus Entotheonellia</taxon>
        <taxon>Candidatus Entotheonellales</taxon>
        <taxon>Candidatus Entotheonellaceae</taxon>
        <taxon>Candidatus Entotheonella</taxon>
    </lineage>
</organism>
<gene>
    <name evidence="2" type="ORF">ETSY2_42860</name>
</gene>